<evidence type="ECO:0000313" key="1">
    <source>
        <dbReference type="EMBL" id="OXC78037.1"/>
    </source>
</evidence>
<comment type="caution">
    <text evidence="1">The sequence shown here is derived from an EMBL/GenBank/DDBJ whole genome shotgun (WGS) entry which is preliminary data.</text>
</comment>
<protein>
    <submittedName>
        <fullName evidence="1">Dimethylsulfoniopropionate utilization transcriptional regulator</fullName>
    </submittedName>
</protein>
<reference evidence="2" key="1">
    <citation type="submission" date="2017-01" db="EMBL/GenBank/DDBJ databases">
        <title>Genome Analysis of Deinococcus marmoris KOPRI26562.</title>
        <authorList>
            <person name="Kim J.H."/>
            <person name="Oh H.-M."/>
        </authorList>
    </citation>
    <scope>NUCLEOTIDE SEQUENCE [LARGE SCALE GENOMIC DNA]</scope>
    <source>
        <strain evidence="2">PAMC 26633</strain>
    </source>
</reference>
<organism evidence="1 2">
    <name type="scientific">Caballeronia sordidicola</name>
    <name type="common">Burkholderia sordidicola</name>
    <dbReference type="NCBI Taxonomy" id="196367"/>
    <lineage>
        <taxon>Bacteria</taxon>
        <taxon>Pseudomonadati</taxon>
        <taxon>Pseudomonadota</taxon>
        <taxon>Betaproteobacteria</taxon>
        <taxon>Burkholderiales</taxon>
        <taxon>Burkholderiaceae</taxon>
        <taxon>Caballeronia</taxon>
    </lineage>
</organism>
<accession>A0A226X4X9</accession>
<name>A0A226X4X9_CABSO</name>
<dbReference type="AlphaFoldDB" id="A0A226X4X9"/>
<sequence length="53" mass="5839">MLASGQLIAPFKARFPTSEAFYLVYSPHSTVNPDAVSFAAWLIEEARAARSHD</sequence>
<gene>
    <name evidence="1" type="ORF">BSU04_13745</name>
</gene>
<dbReference type="EMBL" id="MTHB01000078">
    <property type="protein sequence ID" value="OXC78037.1"/>
    <property type="molecule type" value="Genomic_DNA"/>
</dbReference>
<dbReference type="Proteomes" id="UP000214720">
    <property type="component" value="Unassembled WGS sequence"/>
</dbReference>
<proteinExistence type="predicted"/>
<evidence type="ECO:0000313" key="2">
    <source>
        <dbReference type="Proteomes" id="UP000214720"/>
    </source>
</evidence>